<keyword evidence="4 9" id="KW-0663">Pyridoxal phosphate</keyword>
<evidence type="ECO:0000256" key="6">
    <source>
        <dbReference type="ARBA" id="ARBA00047199"/>
    </source>
</evidence>
<dbReference type="PIRSF" id="PIRSF001434">
    <property type="entry name" value="CGS"/>
    <property type="match status" value="1"/>
</dbReference>
<evidence type="ECO:0000256" key="9">
    <source>
        <dbReference type="PIRSR" id="PIRSR001434-2"/>
    </source>
</evidence>
<dbReference type="Pfam" id="PF01053">
    <property type="entry name" value="Cys_Met_Meta_PP"/>
    <property type="match status" value="1"/>
</dbReference>
<dbReference type="InterPro" id="IPR006235">
    <property type="entry name" value="OAc-hSer/O-AcSer_sulfhydrylase"/>
</dbReference>
<dbReference type="GO" id="GO:0004124">
    <property type="term" value="F:cysteine synthase activity"/>
    <property type="evidence" value="ECO:0007669"/>
    <property type="project" value="TreeGrafter"/>
</dbReference>
<comment type="catalytic activity">
    <reaction evidence="7">
        <text>L-homocysteine + H2O = 2-oxobutanoate + hydrogen sulfide + NH4(+) + H(+)</text>
        <dbReference type="Rhea" id="RHEA:14501"/>
        <dbReference type="ChEBI" id="CHEBI:15377"/>
        <dbReference type="ChEBI" id="CHEBI:15378"/>
        <dbReference type="ChEBI" id="CHEBI:16763"/>
        <dbReference type="ChEBI" id="CHEBI:28938"/>
        <dbReference type="ChEBI" id="CHEBI:29919"/>
        <dbReference type="ChEBI" id="CHEBI:58199"/>
        <dbReference type="EC" id="4.4.1.2"/>
    </reaction>
    <physiologicalReaction direction="left-to-right" evidence="7">
        <dbReference type="Rhea" id="RHEA:14502"/>
    </physiologicalReaction>
</comment>
<dbReference type="PANTHER" id="PTHR43797">
    <property type="entry name" value="HOMOCYSTEINE/CYSTEINE SYNTHASE"/>
    <property type="match status" value="1"/>
</dbReference>
<accession>A0AB39U6M2</accession>
<dbReference type="RefSeq" id="WP_369344180.1">
    <property type="nucleotide sequence ID" value="NZ_CP129674.1"/>
</dbReference>
<dbReference type="GO" id="GO:0019346">
    <property type="term" value="P:transsulfuration"/>
    <property type="evidence" value="ECO:0007669"/>
    <property type="project" value="InterPro"/>
</dbReference>
<dbReference type="InterPro" id="IPR000277">
    <property type="entry name" value="Cys/Met-Metab_PyrdxlP-dep_enz"/>
</dbReference>
<gene>
    <name evidence="11" type="ORF">QN215_00190</name>
</gene>
<dbReference type="InterPro" id="IPR015424">
    <property type="entry name" value="PyrdxlP-dep_Trfase"/>
</dbReference>
<proteinExistence type="inferred from homology"/>
<dbReference type="GO" id="GO:0005737">
    <property type="term" value="C:cytoplasm"/>
    <property type="evidence" value="ECO:0007669"/>
    <property type="project" value="TreeGrafter"/>
</dbReference>
<name>A0AB39U6M2_9BIFI</name>
<dbReference type="GO" id="GO:0006535">
    <property type="term" value="P:cysteine biosynthetic process from serine"/>
    <property type="evidence" value="ECO:0007669"/>
    <property type="project" value="TreeGrafter"/>
</dbReference>
<evidence type="ECO:0000256" key="7">
    <source>
        <dbReference type="ARBA" id="ARBA00048780"/>
    </source>
</evidence>
<comment type="cofactor">
    <cofactor evidence="1 10">
        <name>pyridoxal 5'-phosphate</name>
        <dbReference type="ChEBI" id="CHEBI:597326"/>
    </cofactor>
</comment>
<evidence type="ECO:0000256" key="3">
    <source>
        <dbReference type="ARBA" id="ARBA00022679"/>
    </source>
</evidence>
<dbReference type="GO" id="GO:0003961">
    <property type="term" value="F:O-acetylhomoserine aminocarboxypropyltransferase activity"/>
    <property type="evidence" value="ECO:0007669"/>
    <property type="project" value="TreeGrafter"/>
</dbReference>
<sequence length="439" mass="48395">MSRNNSFDTVRIQGSYNPEEHHYASNVPIYLSAAFTLGSAQRGRDIAEGRIPGFSYSRVGNPTVAVLERRIAALEGGVSAVAVASGMAAISNTILTVAEGGGRIVAQHDIYGASLDEFVTLAPKFGIHFDFVDDINDSRQLTAAIGPDTKAIYVESVTNPITRVTDIEHVASIAHKAGIPLIVDNTLPTLYLFRPIEHGADIVVYSSTKGINGHGNVVSGLIVDAGRFDWSHTRFPQFSEPEFTLYTEELGHAPSFVETYGNEAFHQRLRCKTLRLLGAVLGPQEAYLELLGLETISERISKEVASARSIAQFLDHHEHVRRVNYADLPSNGENSKQARLVKSLFPKGIGAILSFELEGSEDRVNRFIDATQLFHYIPNIGDVRSLIVNPARITHREVPFEFWEKNGLNVNLIRLSIGLEDVDDLIADLERAFELAYRD</sequence>
<dbReference type="AlphaFoldDB" id="A0AB39U6M2"/>
<dbReference type="Gene3D" id="3.90.1150.10">
    <property type="entry name" value="Aspartate Aminotransferase, domain 1"/>
    <property type="match status" value="1"/>
</dbReference>
<comment type="similarity">
    <text evidence="2 10">Belongs to the trans-sulfuration enzymes family.</text>
</comment>
<dbReference type="GO" id="GO:0018826">
    <property type="term" value="F:methionine gamma-lyase activity"/>
    <property type="evidence" value="ECO:0007669"/>
    <property type="project" value="UniProtKB-EC"/>
</dbReference>
<evidence type="ECO:0000256" key="1">
    <source>
        <dbReference type="ARBA" id="ARBA00001933"/>
    </source>
</evidence>
<dbReference type="GO" id="GO:0008483">
    <property type="term" value="F:transaminase activity"/>
    <property type="evidence" value="ECO:0007669"/>
    <property type="project" value="UniProtKB-KW"/>
</dbReference>
<evidence type="ECO:0000313" key="11">
    <source>
        <dbReference type="EMBL" id="XDS44603.1"/>
    </source>
</evidence>
<keyword evidence="11" id="KW-0032">Aminotransferase</keyword>
<dbReference type="SUPFAM" id="SSF53383">
    <property type="entry name" value="PLP-dependent transferases"/>
    <property type="match status" value="1"/>
</dbReference>
<evidence type="ECO:0000256" key="5">
    <source>
        <dbReference type="ARBA" id="ARBA00047175"/>
    </source>
</evidence>
<dbReference type="GO" id="GO:0047982">
    <property type="term" value="F:homocysteine desulfhydrase activity"/>
    <property type="evidence" value="ECO:0007669"/>
    <property type="project" value="UniProtKB-EC"/>
</dbReference>
<evidence type="ECO:0000256" key="2">
    <source>
        <dbReference type="ARBA" id="ARBA00009077"/>
    </source>
</evidence>
<dbReference type="GO" id="GO:0030170">
    <property type="term" value="F:pyridoxal phosphate binding"/>
    <property type="evidence" value="ECO:0007669"/>
    <property type="project" value="InterPro"/>
</dbReference>
<dbReference type="Gene3D" id="3.40.640.10">
    <property type="entry name" value="Type I PLP-dependent aspartate aminotransferase-like (Major domain)"/>
    <property type="match status" value="1"/>
</dbReference>
<dbReference type="PANTHER" id="PTHR43797:SF2">
    <property type="entry name" value="HOMOCYSTEINE_CYSTEINE SYNTHASE"/>
    <property type="match status" value="1"/>
</dbReference>
<evidence type="ECO:0000256" key="8">
    <source>
        <dbReference type="ARBA" id="ARBA00052699"/>
    </source>
</evidence>
<dbReference type="InterPro" id="IPR015421">
    <property type="entry name" value="PyrdxlP-dep_Trfase_major"/>
</dbReference>
<feature type="modified residue" description="N6-(pyridoxal phosphate)lysine" evidence="9">
    <location>
        <position position="209"/>
    </location>
</feature>
<dbReference type="EMBL" id="CP129674">
    <property type="protein sequence ID" value="XDS44603.1"/>
    <property type="molecule type" value="Genomic_DNA"/>
</dbReference>
<dbReference type="FunFam" id="3.40.640.10:FF:000046">
    <property type="entry name" value="Cystathionine gamma-lyase"/>
    <property type="match status" value="1"/>
</dbReference>
<dbReference type="EC" id="4.4.1.2" evidence="5"/>
<comment type="catalytic activity">
    <reaction evidence="8">
        <text>L-methionine + H2O = methanethiol + 2-oxobutanoate + NH4(+)</text>
        <dbReference type="Rhea" id="RHEA:23800"/>
        <dbReference type="ChEBI" id="CHEBI:15377"/>
        <dbReference type="ChEBI" id="CHEBI:16007"/>
        <dbReference type="ChEBI" id="CHEBI:16763"/>
        <dbReference type="ChEBI" id="CHEBI:28938"/>
        <dbReference type="ChEBI" id="CHEBI:57844"/>
        <dbReference type="EC" id="4.4.1.11"/>
    </reaction>
    <physiologicalReaction direction="left-to-right" evidence="8">
        <dbReference type="Rhea" id="RHEA:23801"/>
    </physiologicalReaction>
</comment>
<dbReference type="CDD" id="cd00614">
    <property type="entry name" value="CGS_like"/>
    <property type="match status" value="1"/>
</dbReference>
<dbReference type="KEGG" id="baqk:QN215_00190"/>
<evidence type="ECO:0000256" key="10">
    <source>
        <dbReference type="RuleBase" id="RU362118"/>
    </source>
</evidence>
<evidence type="ECO:0000256" key="4">
    <source>
        <dbReference type="ARBA" id="ARBA00022898"/>
    </source>
</evidence>
<dbReference type="InterPro" id="IPR015422">
    <property type="entry name" value="PyrdxlP-dep_Trfase_small"/>
</dbReference>
<organism evidence="11">
    <name type="scientific">Bifidobacterium aquikefiricola</name>
    <dbReference type="NCBI Taxonomy" id="3059038"/>
    <lineage>
        <taxon>Bacteria</taxon>
        <taxon>Bacillati</taxon>
        <taxon>Actinomycetota</taxon>
        <taxon>Actinomycetes</taxon>
        <taxon>Bifidobacteriales</taxon>
        <taxon>Bifidobacteriaceae</taxon>
        <taxon>Bifidobacterium</taxon>
    </lineage>
</organism>
<dbReference type="GO" id="GO:0071269">
    <property type="term" value="P:L-homocysteine biosynthetic process"/>
    <property type="evidence" value="ECO:0007669"/>
    <property type="project" value="TreeGrafter"/>
</dbReference>
<protein>
    <recommendedName>
        <fullName evidence="5">homocysteine desulfhydrase</fullName>
        <ecNumber evidence="5">4.4.1.2</ecNumber>
    </recommendedName>
    <alternativeName>
        <fullName evidence="6">Homocysteine desulfhydrase</fullName>
    </alternativeName>
</protein>
<reference evidence="11" key="1">
    <citation type="submission" date="2023-07" db="EMBL/GenBank/DDBJ databases">
        <title>Bifidobacterium aquikefiriaerophilum sp. nov. and Bifidobacterium eccum sp. nov., isolated from water kefir.</title>
        <authorList>
            <person name="Breselge S."/>
            <person name="Bellassi P."/>
            <person name="Barcenilla C."/>
            <person name="Alvarez-Ordonez A."/>
            <person name="Morelli L."/>
            <person name="Cotter P.D."/>
        </authorList>
    </citation>
    <scope>NUCLEOTIDE SEQUENCE</scope>
    <source>
        <strain evidence="11">WK041_4_12</strain>
    </source>
</reference>
<keyword evidence="3" id="KW-0808">Transferase</keyword>